<accession>A0AA38L383</accession>
<proteinExistence type="predicted"/>
<organism evidence="2 3">
    <name type="scientific">Lentinula aff. detonsa</name>
    <dbReference type="NCBI Taxonomy" id="2804958"/>
    <lineage>
        <taxon>Eukaryota</taxon>
        <taxon>Fungi</taxon>
        <taxon>Dikarya</taxon>
        <taxon>Basidiomycota</taxon>
        <taxon>Agaricomycotina</taxon>
        <taxon>Agaricomycetes</taxon>
        <taxon>Agaricomycetidae</taxon>
        <taxon>Agaricales</taxon>
        <taxon>Marasmiineae</taxon>
        <taxon>Omphalotaceae</taxon>
        <taxon>Lentinula</taxon>
    </lineage>
</organism>
<reference evidence="2" key="1">
    <citation type="submission" date="2022-08" db="EMBL/GenBank/DDBJ databases">
        <authorList>
            <consortium name="DOE Joint Genome Institute"/>
            <person name="Min B."/>
            <person name="Riley R."/>
            <person name="Sierra-Patev S."/>
            <person name="Naranjo-Ortiz M."/>
            <person name="Looney B."/>
            <person name="Konkel Z."/>
            <person name="Slot J.C."/>
            <person name="Sakamoto Y."/>
            <person name="Steenwyk J.L."/>
            <person name="Rokas A."/>
            <person name="Carro J."/>
            <person name="Camarero S."/>
            <person name="Ferreira P."/>
            <person name="Molpeceres G."/>
            <person name="Ruiz-Duenas F.J."/>
            <person name="Serrano A."/>
            <person name="Henrissat B."/>
            <person name="Drula E."/>
            <person name="Hughes K.W."/>
            <person name="Mata J.L."/>
            <person name="Ishikawa N.K."/>
            <person name="Vargas-Isla R."/>
            <person name="Ushijima S."/>
            <person name="Smith C.A."/>
            <person name="Ahrendt S."/>
            <person name="Andreopoulos W."/>
            <person name="He G."/>
            <person name="Labutti K."/>
            <person name="Lipzen A."/>
            <person name="Ng V."/>
            <person name="Sandor L."/>
            <person name="Barry K."/>
            <person name="Martinez A.T."/>
            <person name="Xiao Y."/>
            <person name="Gibbons J.G."/>
            <person name="Terashima K."/>
            <person name="Hibbett D.S."/>
            <person name="Grigoriev I.V."/>
        </authorList>
    </citation>
    <scope>NUCLEOTIDE SEQUENCE</scope>
    <source>
        <strain evidence="2">TFB10291</strain>
    </source>
</reference>
<feature type="compositionally biased region" description="Pro residues" evidence="1">
    <location>
        <begin position="140"/>
        <end position="152"/>
    </location>
</feature>
<feature type="region of interest" description="Disordered" evidence="1">
    <location>
        <begin position="171"/>
        <end position="210"/>
    </location>
</feature>
<protein>
    <submittedName>
        <fullName evidence="2">Uncharacterized protein</fullName>
    </submittedName>
</protein>
<evidence type="ECO:0000256" key="1">
    <source>
        <dbReference type="SAM" id="MobiDB-lite"/>
    </source>
</evidence>
<feature type="region of interest" description="Disordered" evidence="1">
    <location>
        <begin position="45"/>
        <end position="94"/>
    </location>
</feature>
<sequence>MCAMSWSSVWLKMPTQKISNCVYPRYDKLLLGYCKVYVISSLPSSDRQESRSSKSHRKQLSRSTVDSERDSTSRRSAAITLRRRRHTSSSQAADSEASFVGGFFTSIAETPSIQDLNDLLNPYDNRRPASSDYPTTGSPLPQPVSPPPPAPSVPANVKQYSLMDKLVSPPPSVIVVEPASPDPERNDNQQSQTSGFPPLRPPPPLDASQAPAMASSLAALKKSDALERRASKRFPTYNISKMTSAAGRDRLGRNNSNMSSLAVSSALTPGELAVLTEVDDDEESSPPAPLTREGSLRSHAATPDNQYVTPPVPPLPTEGAGESRR</sequence>
<feature type="region of interest" description="Disordered" evidence="1">
    <location>
        <begin position="268"/>
        <end position="325"/>
    </location>
</feature>
<dbReference type="AlphaFoldDB" id="A0AA38L383"/>
<gene>
    <name evidence="2" type="ORF">GGU10DRAFT_405249</name>
</gene>
<evidence type="ECO:0000313" key="3">
    <source>
        <dbReference type="Proteomes" id="UP001163798"/>
    </source>
</evidence>
<keyword evidence="3" id="KW-1185">Reference proteome</keyword>
<feature type="region of interest" description="Disordered" evidence="1">
    <location>
        <begin position="116"/>
        <end position="155"/>
    </location>
</feature>
<comment type="caution">
    <text evidence="2">The sequence shown here is derived from an EMBL/GenBank/DDBJ whole genome shotgun (WGS) entry which is preliminary data.</text>
</comment>
<dbReference type="EMBL" id="MU793432">
    <property type="protein sequence ID" value="KAJ3783187.1"/>
    <property type="molecule type" value="Genomic_DNA"/>
</dbReference>
<name>A0AA38L383_9AGAR</name>
<dbReference type="Proteomes" id="UP001163798">
    <property type="component" value="Unassembled WGS sequence"/>
</dbReference>
<evidence type="ECO:0000313" key="2">
    <source>
        <dbReference type="EMBL" id="KAJ3783187.1"/>
    </source>
</evidence>